<gene>
    <name evidence="3" type="ORF">WA026_019769</name>
</gene>
<evidence type="ECO:0000256" key="1">
    <source>
        <dbReference type="SAM" id="MobiDB-lite"/>
    </source>
</evidence>
<evidence type="ECO:0000313" key="4">
    <source>
        <dbReference type="Proteomes" id="UP001431783"/>
    </source>
</evidence>
<comment type="caution">
    <text evidence="3">The sequence shown here is derived from an EMBL/GenBank/DDBJ whole genome shotgun (WGS) entry which is preliminary data.</text>
</comment>
<dbReference type="AlphaFoldDB" id="A0AAW1UM19"/>
<organism evidence="3 4">
    <name type="scientific">Henosepilachna vigintioctopunctata</name>
    <dbReference type="NCBI Taxonomy" id="420089"/>
    <lineage>
        <taxon>Eukaryota</taxon>
        <taxon>Metazoa</taxon>
        <taxon>Ecdysozoa</taxon>
        <taxon>Arthropoda</taxon>
        <taxon>Hexapoda</taxon>
        <taxon>Insecta</taxon>
        <taxon>Pterygota</taxon>
        <taxon>Neoptera</taxon>
        <taxon>Endopterygota</taxon>
        <taxon>Coleoptera</taxon>
        <taxon>Polyphaga</taxon>
        <taxon>Cucujiformia</taxon>
        <taxon>Coccinelloidea</taxon>
        <taxon>Coccinellidae</taxon>
        <taxon>Epilachninae</taxon>
        <taxon>Epilachnini</taxon>
        <taxon>Henosepilachna</taxon>
    </lineage>
</organism>
<dbReference type="Proteomes" id="UP001431783">
    <property type="component" value="Unassembled WGS sequence"/>
</dbReference>
<feature type="compositionally biased region" description="Polar residues" evidence="1">
    <location>
        <begin position="82"/>
        <end position="91"/>
    </location>
</feature>
<dbReference type="EMBL" id="JARQZJ010000073">
    <property type="protein sequence ID" value="KAK9882253.1"/>
    <property type="molecule type" value="Genomic_DNA"/>
</dbReference>
<reference evidence="3 4" key="1">
    <citation type="submission" date="2023-03" db="EMBL/GenBank/DDBJ databases">
        <title>Genome insight into feeding habits of ladybird beetles.</title>
        <authorList>
            <person name="Li H.-S."/>
            <person name="Huang Y.-H."/>
            <person name="Pang H."/>
        </authorList>
    </citation>
    <scope>NUCLEOTIDE SEQUENCE [LARGE SCALE GENOMIC DNA]</scope>
    <source>
        <strain evidence="3">SYSU_2023b</strain>
        <tissue evidence="3">Whole body</tissue>
    </source>
</reference>
<keyword evidence="4" id="KW-1185">Reference proteome</keyword>
<feature type="region of interest" description="Disordered" evidence="1">
    <location>
        <begin position="59"/>
        <end position="91"/>
    </location>
</feature>
<keyword evidence="2" id="KW-0732">Signal</keyword>
<feature type="chain" id="PRO_5043766313" evidence="2">
    <location>
        <begin position="22"/>
        <end position="133"/>
    </location>
</feature>
<feature type="signal peptide" evidence="2">
    <location>
        <begin position="1"/>
        <end position="21"/>
    </location>
</feature>
<evidence type="ECO:0000313" key="3">
    <source>
        <dbReference type="EMBL" id="KAK9882253.1"/>
    </source>
</evidence>
<name>A0AAW1UM19_9CUCU</name>
<accession>A0AAW1UM19</accession>
<evidence type="ECO:0000256" key="2">
    <source>
        <dbReference type="SAM" id="SignalP"/>
    </source>
</evidence>
<protein>
    <submittedName>
        <fullName evidence="3">Uncharacterized protein</fullName>
    </submittedName>
</protein>
<feature type="compositionally biased region" description="Low complexity" evidence="1">
    <location>
        <begin position="60"/>
        <end position="69"/>
    </location>
</feature>
<sequence length="133" mass="15679">MKFTTIFFIVVFCCFCATSYADMEKQNDRKKRSDSWFYEKISMDSSIFRAFHNVDPKNETTVFPTTRPVPTRRPHPTKYTHPPSTTAYTTPYHSSAYTPTYPHTPEITTYPWYQTSRSWLGKNKLPDEKSQKL</sequence>
<proteinExistence type="predicted"/>